<keyword evidence="2" id="KW-0479">Metal-binding</keyword>
<sequence length="666" mass="72709">MGSTYNLVQDILRSLPPCERCRDKKIKCDRSVQGCDNCCNASQECRLFDQASGDFVSAQYDMPVAAPAAIPPGRTATIHGLLQRLMELENLLDHQSTSQQQHQPQNPRSADSLANQSHAISVHAVAPALTTFGYLDCVSRLSGQPHKTRSQVTPALAPTTALPATPTLAIRGGRLTTPPFPRETSDYLGSVYEHNIELFLPVLGRETLVKDLVQRLYSPGPGFNDPLVVAECLCGNLCLAVGVAVLASGPNSQLYSEAGSMVRAATLVEWSQETVAVSAASIKHIRSASLNVDNDHGARTTERVVYTIRAVLLLATYCLFMPECGSSRQLLGIADQMLMGRFGSFEISRPTFEMNPNQMPLGLDPQVRVQVEQVYRSFVTLERRVAMAEGLPTGLHSPVAASPPYRDNAVASALCRLVDIEWEGYSEMLAIAPSVVAVETASRHAMQLETIASTTEARLDEWLGEWDKAIKDHDGVIFLDGSSYIHWLSTYGRVLQYQVIHKTIRNAICLSRADDSRAPQMSSLGLNLASTARSLLDGMMVLLFQPRARPASGIDRQPIPTIYPCTWLWSLQIFDLALTATLVSQQPHAAAIQQMTPAITQTPHFLSGSVAGSGGKTHGGTSQESLNHQDRDPEQIIRDCTQLLLACRQNASWQSRILVDAMLALM</sequence>
<evidence type="ECO:0000256" key="1">
    <source>
        <dbReference type="ARBA" id="ARBA00004123"/>
    </source>
</evidence>
<dbReference type="Pfam" id="PF00172">
    <property type="entry name" value="Zn_clus"/>
    <property type="match status" value="1"/>
</dbReference>
<dbReference type="InterPro" id="IPR001138">
    <property type="entry name" value="Zn2Cys6_DnaBD"/>
</dbReference>
<keyword evidence="4" id="KW-0539">Nucleus</keyword>
<evidence type="ECO:0000256" key="5">
    <source>
        <dbReference type="SAM" id="MobiDB-lite"/>
    </source>
</evidence>
<dbReference type="PANTHER" id="PTHR46910">
    <property type="entry name" value="TRANSCRIPTION FACTOR PDR1"/>
    <property type="match status" value="1"/>
</dbReference>
<dbReference type="PROSITE" id="PS00463">
    <property type="entry name" value="ZN2_CY6_FUNGAL_1"/>
    <property type="match status" value="1"/>
</dbReference>
<dbReference type="PANTHER" id="PTHR46910:SF3">
    <property type="entry name" value="HALOTOLERANCE PROTEIN 9-RELATED"/>
    <property type="match status" value="1"/>
</dbReference>
<dbReference type="InterPro" id="IPR036864">
    <property type="entry name" value="Zn2-C6_fun-type_DNA-bd_sf"/>
</dbReference>
<evidence type="ECO:0000259" key="6">
    <source>
        <dbReference type="PROSITE" id="PS50048"/>
    </source>
</evidence>
<evidence type="ECO:0000256" key="3">
    <source>
        <dbReference type="ARBA" id="ARBA00023125"/>
    </source>
</evidence>
<dbReference type="Gene3D" id="4.10.240.10">
    <property type="entry name" value="Zn(2)-C6 fungal-type DNA-binding domain"/>
    <property type="match status" value="1"/>
</dbReference>
<accession>A0AA35PXZ0</accession>
<feature type="compositionally biased region" description="Low complexity" evidence="5">
    <location>
        <begin position="94"/>
        <end position="105"/>
    </location>
</feature>
<dbReference type="AlphaFoldDB" id="A0AA35PXZ0"/>
<dbReference type="InterPro" id="IPR050987">
    <property type="entry name" value="AtrR-like"/>
</dbReference>
<dbReference type="GO" id="GO:0003677">
    <property type="term" value="F:DNA binding"/>
    <property type="evidence" value="ECO:0007669"/>
    <property type="project" value="UniProtKB-KW"/>
</dbReference>
<feature type="region of interest" description="Disordered" evidence="5">
    <location>
        <begin position="94"/>
        <end position="115"/>
    </location>
</feature>
<organism evidence="7 8">
    <name type="scientific">Clonostachys chloroleuca</name>
    <dbReference type="NCBI Taxonomy" id="1926264"/>
    <lineage>
        <taxon>Eukaryota</taxon>
        <taxon>Fungi</taxon>
        <taxon>Dikarya</taxon>
        <taxon>Ascomycota</taxon>
        <taxon>Pezizomycotina</taxon>
        <taxon>Sordariomycetes</taxon>
        <taxon>Hypocreomycetidae</taxon>
        <taxon>Hypocreales</taxon>
        <taxon>Bionectriaceae</taxon>
        <taxon>Clonostachys</taxon>
    </lineage>
</organism>
<dbReference type="GO" id="GO:0005634">
    <property type="term" value="C:nucleus"/>
    <property type="evidence" value="ECO:0007669"/>
    <property type="project" value="UniProtKB-SubCell"/>
</dbReference>
<comment type="subcellular location">
    <subcellularLocation>
        <location evidence="1">Nucleus</location>
    </subcellularLocation>
</comment>
<gene>
    <name evidence="7" type="ORF">CCHLO57077_00018953</name>
</gene>
<dbReference type="GO" id="GO:0000981">
    <property type="term" value="F:DNA-binding transcription factor activity, RNA polymerase II-specific"/>
    <property type="evidence" value="ECO:0007669"/>
    <property type="project" value="InterPro"/>
</dbReference>
<dbReference type="SUPFAM" id="SSF57701">
    <property type="entry name" value="Zn2/Cys6 DNA-binding domain"/>
    <property type="match status" value="1"/>
</dbReference>
<evidence type="ECO:0000313" key="8">
    <source>
        <dbReference type="Proteomes" id="UP001160390"/>
    </source>
</evidence>
<dbReference type="Proteomes" id="UP001160390">
    <property type="component" value="Unassembled WGS sequence"/>
</dbReference>
<dbReference type="CDD" id="cd00067">
    <property type="entry name" value="GAL4"/>
    <property type="match status" value="1"/>
</dbReference>
<dbReference type="EMBL" id="CABFNP030000634">
    <property type="protein sequence ID" value="CAI6068880.1"/>
    <property type="molecule type" value="Genomic_DNA"/>
</dbReference>
<keyword evidence="8" id="KW-1185">Reference proteome</keyword>
<name>A0AA35PXZ0_9HYPO</name>
<reference evidence="7" key="1">
    <citation type="submission" date="2023-01" db="EMBL/GenBank/DDBJ databases">
        <authorList>
            <person name="Piombo E."/>
        </authorList>
    </citation>
    <scope>NUCLEOTIDE SEQUENCE</scope>
</reference>
<dbReference type="GO" id="GO:0008270">
    <property type="term" value="F:zinc ion binding"/>
    <property type="evidence" value="ECO:0007669"/>
    <property type="project" value="InterPro"/>
</dbReference>
<evidence type="ECO:0000313" key="7">
    <source>
        <dbReference type="EMBL" id="CAI6068880.1"/>
    </source>
</evidence>
<evidence type="ECO:0000256" key="2">
    <source>
        <dbReference type="ARBA" id="ARBA00022723"/>
    </source>
</evidence>
<protein>
    <recommendedName>
        <fullName evidence="6">Zn(2)-C6 fungal-type domain-containing protein</fullName>
    </recommendedName>
</protein>
<comment type="caution">
    <text evidence="7">The sequence shown here is derived from an EMBL/GenBank/DDBJ whole genome shotgun (WGS) entry which is preliminary data.</text>
</comment>
<evidence type="ECO:0000256" key="4">
    <source>
        <dbReference type="ARBA" id="ARBA00023242"/>
    </source>
</evidence>
<feature type="region of interest" description="Disordered" evidence="5">
    <location>
        <begin position="610"/>
        <end position="632"/>
    </location>
</feature>
<feature type="compositionally biased region" description="Polar residues" evidence="5">
    <location>
        <begin position="106"/>
        <end position="115"/>
    </location>
</feature>
<feature type="domain" description="Zn(2)-C6 fungal-type" evidence="6">
    <location>
        <begin position="17"/>
        <end position="47"/>
    </location>
</feature>
<dbReference type="CDD" id="cd12148">
    <property type="entry name" value="fungal_TF_MHR"/>
    <property type="match status" value="1"/>
</dbReference>
<dbReference type="PROSITE" id="PS50048">
    <property type="entry name" value="ZN2_CY6_FUNGAL_2"/>
    <property type="match status" value="1"/>
</dbReference>
<keyword evidence="3" id="KW-0238">DNA-binding</keyword>
<proteinExistence type="predicted"/>